<dbReference type="Gene3D" id="2.60.40.10">
    <property type="entry name" value="Immunoglobulins"/>
    <property type="match status" value="1"/>
</dbReference>
<organism evidence="3 4">
    <name type="scientific">Actinokineospora diospyrosa</name>
    <dbReference type="NCBI Taxonomy" id="103728"/>
    <lineage>
        <taxon>Bacteria</taxon>
        <taxon>Bacillati</taxon>
        <taxon>Actinomycetota</taxon>
        <taxon>Actinomycetes</taxon>
        <taxon>Pseudonocardiales</taxon>
        <taxon>Pseudonocardiaceae</taxon>
        <taxon>Actinokineospora</taxon>
    </lineage>
</organism>
<dbReference type="CDD" id="cd14947">
    <property type="entry name" value="NBR1_like"/>
    <property type="match status" value="1"/>
</dbReference>
<dbReference type="PANTHER" id="PTHR20930">
    <property type="entry name" value="OVARIAN CARCINOMA ANTIGEN CA125-RELATED"/>
    <property type="match status" value="1"/>
</dbReference>
<feature type="chain" id="PRO_5046668630" evidence="1">
    <location>
        <begin position="25"/>
        <end position="156"/>
    </location>
</feature>
<comment type="caution">
    <text evidence="3">The sequence shown here is derived from an EMBL/GenBank/DDBJ whole genome shotgun (WGS) entry which is preliminary data.</text>
</comment>
<name>A0ABT1IC63_9PSEU</name>
<dbReference type="EMBL" id="JAMTCO010000006">
    <property type="protein sequence ID" value="MCP2270221.1"/>
    <property type="molecule type" value="Genomic_DNA"/>
</dbReference>
<feature type="signal peptide" evidence="1">
    <location>
        <begin position="1"/>
        <end position="24"/>
    </location>
</feature>
<dbReference type="InterPro" id="IPR013783">
    <property type="entry name" value="Ig-like_fold"/>
</dbReference>
<feature type="domain" description="Nbr1 FW" evidence="2">
    <location>
        <begin position="51"/>
        <end position="141"/>
    </location>
</feature>
<keyword evidence="1" id="KW-0732">Signal</keyword>
<keyword evidence="4" id="KW-1185">Reference proteome</keyword>
<accession>A0ABT1IC63</accession>
<proteinExistence type="predicted"/>
<dbReference type="InterPro" id="IPR032350">
    <property type="entry name" value="Nbr1_FW"/>
</dbReference>
<dbReference type="PANTHER" id="PTHR20930:SF0">
    <property type="entry name" value="PROTEIN ILRUN"/>
    <property type="match status" value="1"/>
</dbReference>
<dbReference type="Pfam" id="PF16158">
    <property type="entry name" value="N_BRCA1_IG"/>
    <property type="match status" value="1"/>
</dbReference>
<gene>
    <name evidence="3" type="ORF">LV75_002722</name>
</gene>
<protein>
    <submittedName>
        <fullName evidence="3">Ig-like domain-containing protein</fullName>
    </submittedName>
</protein>
<dbReference type="RefSeq" id="WP_253887203.1">
    <property type="nucleotide sequence ID" value="NZ_BAAAVB010000013.1"/>
</dbReference>
<reference evidence="3 4" key="1">
    <citation type="submission" date="2022-06" db="EMBL/GenBank/DDBJ databases">
        <title>Genomic Encyclopedia of Archaeal and Bacterial Type Strains, Phase II (KMG-II): from individual species to whole genera.</title>
        <authorList>
            <person name="Goeker M."/>
        </authorList>
    </citation>
    <scope>NUCLEOTIDE SEQUENCE [LARGE SCALE GENOMIC DNA]</scope>
    <source>
        <strain evidence="3 4">DSM 44255</strain>
    </source>
</reference>
<sequence length="156" mass="16608">MAAGAALAIAILVLLIPSSQDTEAGAPAPSTPQVPGPLVADDRARFVGDITIPDGTVVAPGAHFTKVWEIENAGLAIWRGRYLEREDLPVAPDACQTPDRIAIGDTLPNDRVKISVNVTAPAAATTCMVKWKMVDVDGRRFFPSSRPVYFLVHVHG</sequence>
<evidence type="ECO:0000259" key="2">
    <source>
        <dbReference type="Pfam" id="PF16158"/>
    </source>
</evidence>
<evidence type="ECO:0000313" key="3">
    <source>
        <dbReference type="EMBL" id="MCP2270221.1"/>
    </source>
</evidence>
<dbReference type="Proteomes" id="UP001205185">
    <property type="component" value="Unassembled WGS sequence"/>
</dbReference>
<evidence type="ECO:0000313" key="4">
    <source>
        <dbReference type="Proteomes" id="UP001205185"/>
    </source>
</evidence>
<evidence type="ECO:0000256" key="1">
    <source>
        <dbReference type="SAM" id="SignalP"/>
    </source>
</evidence>